<dbReference type="GO" id="GO:0006559">
    <property type="term" value="P:L-phenylalanine catabolic process"/>
    <property type="evidence" value="ECO:0007669"/>
    <property type="project" value="UniProtKB-UniRule"/>
</dbReference>
<dbReference type="Pfam" id="PF01557">
    <property type="entry name" value="FAA_hydrolase"/>
    <property type="match status" value="1"/>
</dbReference>
<feature type="binding site" evidence="12">
    <location>
        <position position="254"/>
    </location>
    <ligand>
        <name>Mg(2+)</name>
        <dbReference type="ChEBI" id="CHEBI:18420"/>
    </ligand>
</feature>
<dbReference type="EMBL" id="JAPZBU010000006">
    <property type="protein sequence ID" value="KAJ5398179.1"/>
    <property type="molecule type" value="Genomic_DNA"/>
</dbReference>
<protein>
    <recommendedName>
        <fullName evidence="3 13">Fumarylacetoacetase</fullName>
        <ecNumber evidence="3 13">3.7.1.2</ecNumber>
    </recommendedName>
    <alternativeName>
        <fullName evidence="13">Fumarylacetoacetate hydrolase</fullName>
    </alternativeName>
</protein>
<proteinExistence type="inferred from homology"/>
<dbReference type="SUPFAM" id="SSF56529">
    <property type="entry name" value="FAH"/>
    <property type="match status" value="1"/>
</dbReference>
<dbReference type="RefSeq" id="XP_056490231.1">
    <property type="nucleotide sequence ID" value="XM_056630929.1"/>
</dbReference>
<name>A0A9X0BAY3_9EURO</name>
<keyword evidence="8 13" id="KW-0828">Tyrosine catabolism</keyword>
<evidence type="ECO:0000256" key="11">
    <source>
        <dbReference type="PIRSR" id="PIRSR605959-2"/>
    </source>
</evidence>
<feature type="binding site" evidence="12">
    <location>
        <position position="116"/>
    </location>
    <ligand>
        <name>Ca(2+)</name>
        <dbReference type="ChEBI" id="CHEBI:29108"/>
    </ligand>
</feature>
<comment type="pathway">
    <text evidence="1 13">Amino-acid degradation; L-phenylalanine degradation; acetoacetate and fumarate from L-phenylalanine: step 6/6.</text>
</comment>
<dbReference type="GO" id="GO:1902000">
    <property type="term" value="P:homogentisate catabolic process"/>
    <property type="evidence" value="ECO:0007669"/>
    <property type="project" value="TreeGrafter"/>
</dbReference>
<comment type="catalytic activity">
    <reaction evidence="13">
        <text>4-fumarylacetoacetate + H2O = acetoacetate + fumarate + H(+)</text>
        <dbReference type="Rhea" id="RHEA:10244"/>
        <dbReference type="ChEBI" id="CHEBI:13705"/>
        <dbReference type="ChEBI" id="CHEBI:15377"/>
        <dbReference type="ChEBI" id="CHEBI:15378"/>
        <dbReference type="ChEBI" id="CHEBI:18034"/>
        <dbReference type="ChEBI" id="CHEBI:29806"/>
        <dbReference type="EC" id="3.7.1.2"/>
    </reaction>
</comment>
<feature type="binding site" evidence="11">
    <location>
        <position position="346"/>
    </location>
    <ligand>
        <name>substrate</name>
    </ligand>
</feature>
<feature type="binding site" evidence="12">
    <location>
        <position position="250"/>
    </location>
    <ligand>
        <name>Mg(2+)</name>
        <dbReference type="ChEBI" id="CHEBI:18420"/>
    </ligand>
</feature>
<feature type="binding site" evidence="12">
    <location>
        <position position="192"/>
    </location>
    <ligand>
        <name>Ca(2+)</name>
        <dbReference type="ChEBI" id="CHEBI:29108"/>
    </ligand>
</feature>
<dbReference type="Gene3D" id="2.30.30.230">
    <property type="entry name" value="Fumarylacetoacetase, N-terminal domain"/>
    <property type="match status" value="1"/>
</dbReference>
<dbReference type="GO" id="GO:0006572">
    <property type="term" value="P:L-tyrosine catabolic process"/>
    <property type="evidence" value="ECO:0007669"/>
    <property type="project" value="UniProtKB-UniRule"/>
</dbReference>
<evidence type="ECO:0000256" key="9">
    <source>
        <dbReference type="ARBA" id="ARBA00023232"/>
    </source>
</evidence>
<dbReference type="InterPro" id="IPR005959">
    <property type="entry name" value="Fumarylacetoacetase"/>
</dbReference>
<evidence type="ECO:0000256" key="4">
    <source>
        <dbReference type="ARBA" id="ARBA00022723"/>
    </source>
</evidence>
<dbReference type="InterPro" id="IPR011234">
    <property type="entry name" value="Fumarylacetoacetase-like_C"/>
</dbReference>
<dbReference type="OrthoDB" id="9971669at2759"/>
<keyword evidence="6 12" id="KW-0106">Calcium</keyword>
<dbReference type="InterPro" id="IPR036462">
    <property type="entry name" value="Fumarylacetoacetase_N_sf"/>
</dbReference>
<dbReference type="AlphaFoldDB" id="A0A9X0BAY3"/>
<feature type="active site" description="Proton acceptor" evidence="10">
    <location>
        <position position="123"/>
    </location>
</feature>
<dbReference type="EC" id="3.7.1.2" evidence="3 13"/>
<evidence type="ECO:0000313" key="17">
    <source>
        <dbReference type="Proteomes" id="UP001147747"/>
    </source>
</evidence>
<organism evidence="16 17">
    <name type="scientific">Penicillium cosmopolitanum</name>
    <dbReference type="NCBI Taxonomy" id="1131564"/>
    <lineage>
        <taxon>Eukaryota</taxon>
        <taxon>Fungi</taxon>
        <taxon>Dikarya</taxon>
        <taxon>Ascomycota</taxon>
        <taxon>Pezizomycotina</taxon>
        <taxon>Eurotiomycetes</taxon>
        <taxon>Eurotiomycetidae</taxon>
        <taxon>Eurotiales</taxon>
        <taxon>Aspergillaceae</taxon>
        <taxon>Penicillium</taxon>
    </lineage>
</organism>
<dbReference type="Gene3D" id="3.90.850.10">
    <property type="entry name" value="Fumarylacetoacetase-like, C-terminal domain"/>
    <property type="match status" value="1"/>
</dbReference>
<feature type="domain" description="Fumarylacetoacetase N-terminal" evidence="15">
    <location>
        <begin position="14"/>
        <end position="90"/>
    </location>
</feature>
<feature type="domain" description="Fumarylacetoacetase-like C-terminal" evidence="14">
    <location>
        <begin position="114"/>
        <end position="399"/>
    </location>
</feature>
<dbReference type="InterPro" id="IPR036663">
    <property type="entry name" value="Fumarylacetoacetase_C_sf"/>
</dbReference>
<feature type="binding site" evidence="12">
    <location>
        <position position="194"/>
    </location>
    <ligand>
        <name>Ca(2+)</name>
        <dbReference type="ChEBI" id="CHEBI:29108"/>
    </ligand>
</feature>
<evidence type="ECO:0000256" key="6">
    <source>
        <dbReference type="ARBA" id="ARBA00022837"/>
    </source>
</evidence>
<comment type="cofactor">
    <cofactor evidence="13">
        <name>Mg(2+)</name>
        <dbReference type="ChEBI" id="CHEBI:18420"/>
    </cofactor>
    <cofactor evidence="13">
        <name>Ca(2+)</name>
        <dbReference type="ChEBI" id="CHEBI:29108"/>
    </cofactor>
</comment>
<accession>A0A9X0BAY3</accession>
<dbReference type="GO" id="GO:0046872">
    <property type="term" value="F:metal ion binding"/>
    <property type="evidence" value="ECO:0007669"/>
    <property type="project" value="UniProtKB-UniRule"/>
</dbReference>
<evidence type="ECO:0000256" key="13">
    <source>
        <dbReference type="RuleBase" id="RU366008"/>
    </source>
</evidence>
<evidence type="ECO:0000259" key="14">
    <source>
        <dbReference type="Pfam" id="PF01557"/>
    </source>
</evidence>
<feature type="binding site" evidence="12">
    <location>
        <position position="226"/>
    </location>
    <ligand>
        <name>Ca(2+)</name>
        <dbReference type="ChEBI" id="CHEBI:29108"/>
    </ligand>
</feature>
<keyword evidence="9 13" id="KW-0585">Phenylalanine catabolism</keyword>
<dbReference type="InterPro" id="IPR015377">
    <property type="entry name" value="Fumarylacetoacetase_N"/>
</dbReference>
<evidence type="ECO:0000256" key="7">
    <source>
        <dbReference type="ARBA" id="ARBA00022842"/>
    </source>
</evidence>
<reference evidence="16" key="2">
    <citation type="journal article" date="2023" name="IMA Fungus">
        <title>Comparative genomic study of the Penicillium genus elucidates a diverse pangenome and 15 lateral gene transfer events.</title>
        <authorList>
            <person name="Petersen C."/>
            <person name="Sorensen T."/>
            <person name="Nielsen M.R."/>
            <person name="Sondergaard T.E."/>
            <person name="Sorensen J.L."/>
            <person name="Fitzpatrick D.A."/>
            <person name="Frisvad J.C."/>
            <person name="Nielsen K.L."/>
        </authorList>
    </citation>
    <scope>NUCLEOTIDE SEQUENCE</scope>
    <source>
        <strain evidence="16">IBT 29677</strain>
    </source>
</reference>
<evidence type="ECO:0000256" key="3">
    <source>
        <dbReference type="ARBA" id="ARBA00012094"/>
    </source>
</evidence>
<evidence type="ECO:0000256" key="8">
    <source>
        <dbReference type="ARBA" id="ARBA00022878"/>
    </source>
</evidence>
<keyword evidence="17" id="KW-1185">Reference proteome</keyword>
<evidence type="ECO:0000256" key="10">
    <source>
        <dbReference type="PIRSR" id="PIRSR605959-1"/>
    </source>
</evidence>
<evidence type="ECO:0000256" key="2">
    <source>
        <dbReference type="ARBA" id="ARBA00010211"/>
    </source>
</evidence>
<evidence type="ECO:0000313" key="16">
    <source>
        <dbReference type="EMBL" id="KAJ5398179.1"/>
    </source>
</evidence>
<reference evidence="16" key="1">
    <citation type="submission" date="2022-12" db="EMBL/GenBank/DDBJ databases">
        <authorList>
            <person name="Petersen C."/>
        </authorList>
    </citation>
    <scope>NUCLEOTIDE SEQUENCE</scope>
    <source>
        <strain evidence="16">IBT 29677</strain>
    </source>
</reference>
<keyword evidence="4 12" id="KW-0479">Metal-binding</keyword>
<feature type="binding site" evidence="12">
    <location>
        <position position="226"/>
    </location>
    <ligand>
        <name>Mg(2+)</name>
        <dbReference type="ChEBI" id="CHEBI:18420"/>
    </ligand>
</feature>
<keyword evidence="7 12" id="KW-0460">Magnesium</keyword>
<comment type="similarity">
    <text evidence="2 13">Belongs to the FAH family.</text>
</comment>
<evidence type="ECO:0000256" key="12">
    <source>
        <dbReference type="PIRSR" id="PIRSR605959-3"/>
    </source>
</evidence>
<dbReference type="SUPFAM" id="SSF63433">
    <property type="entry name" value="Fumarylacetoacetate hydrolase, FAH, N-terminal domain"/>
    <property type="match status" value="1"/>
</dbReference>
<dbReference type="GeneID" id="81369909"/>
<gene>
    <name evidence="16" type="ORF">N7509_006292</name>
</gene>
<dbReference type="Proteomes" id="UP001147747">
    <property type="component" value="Unassembled WGS sequence"/>
</dbReference>
<feature type="binding site" evidence="11">
    <location>
        <position position="237"/>
    </location>
    <ligand>
        <name>substrate</name>
    </ligand>
</feature>
<dbReference type="Pfam" id="PF09298">
    <property type="entry name" value="FAA_hydrolase_N"/>
    <property type="match status" value="1"/>
</dbReference>
<comment type="caution">
    <text evidence="16">The sequence shown here is derived from an EMBL/GenBank/DDBJ whole genome shotgun (WGS) entry which is preliminary data.</text>
</comment>
<evidence type="ECO:0000256" key="5">
    <source>
        <dbReference type="ARBA" id="ARBA00022801"/>
    </source>
</evidence>
<dbReference type="GO" id="GO:0004334">
    <property type="term" value="F:fumarylacetoacetase activity"/>
    <property type="evidence" value="ECO:0007669"/>
    <property type="project" value="UniProtKB-UniRule"/>
</dbReference>
<evidence type="ECO:0000259" key="15">
    <source>
        <dbReference type="Pfam" id="PF09298"/>
    </source>
</evidence>
<sequence length="414" mass="44190">MSSPEYSDHFSITNIPFGVASCESHPNPQCVTRLGNKVIFLVDIQRSGVFSNITGLLEGIFDSPTLNEYAALPRSIHREVRRVLQETLKKPLPVGFAENIGAVTLYLPIAVGGFTDFSCSVHHVRNAGRIIINDESVPPGFFSFPIGYNGRASTICVSGTPIVRPKGHFFDHSSPSEKKPIIYGPSQAMDYELEVGVIIGNGVSKLQGLDARDANDHIFGMVLLNDWSDVVPARDIQGCEMMPLGPLNGKSFGTSISPWVVTLDALEPFATPGPNPEVALASHLEDDVNKSSYEINFKVEIISGQHVTTVSESKFTDLHWNGPQMAAHLASTGADLRTGDILGTGTVSGPNEGSFGCLLETTKAGKEPITLTDGSERKLLLDGDIVRMTGVVGGVNSGVGFGECVGQLVAAVDI</sequence>
<dbReference type="PANTHER" id="PTHR43069">
    <property type="entry name" value="FUMARYLACETOACETASE"/>
    <property type="match status" value="1"/>
</dbReference>
<dbReference type="PANTHER" id="PTHR43069:SF5">
    <property type="entry name" value="FUMARYLACETOACETASE"/>
    <property type="match status" value="1"/>
</dbReference>
<keyword evidence="5 13" id="KW-0378">Hydrolase</keyword>
<evidence type="ECO:0000256" key="1">
    <source>
        <dbReference type="ARBA" id="ARBA00004782"/>
    </source>
</evidence>